<evidence type="ECO:0000256" key="1">
    <source>
        <dbReference type="ARBA" id="ARBA00009330"/>
    </source>
</evidence>
<dbReference type="InterPro" id="IPR011250">
    <property type="entry name" value="OMP/PagP_B-barrel"/>
</dbReference>
<gene>
    <name evidence="3" type="ORF">HHL28_04795</name>
</gene>
<evidence type="ECO:0000313" key="4">
    <source>
        <dbReference type="Proteomes" id="UP000501891"/>
    </source>
</evidence>
<comment type="similarity">
    <text evidence="1">Belongs to the OmpW/AlkL family.</text>
</comment>
<feature type="chain" id="PRO_5032799858" evidence="2">
    <location>
        <begin position="27"/>
        <end position="219"/>
    </location>
</feature>
<dbReference type="SUPFAM" id="SSF56925">
    <property type="entry name" value="OMPA-like"/>
    <property type="match status" value="1"/>
</dbReference>
<accession>A0A858R540</accession>
<dbReference type="AlphaFoldDB" id="A0A858R540"/>
<proteinExistence type="inferred from homology"/>
<dbReference type="Proteomes" id="UP000501891">
    <property type="component" value="Chromosome"/>
</dbReference>
<sequence>MKGFGVLAAASCAAIALLAGSMSAEAAKSQGDLLVRLRAIYIEPDVSSSLKLGNTAIAGKVDADFQVVPEIDFSYFLTDNISLELIAATAKHDVSVKGSPLGANVDLGHVWVLPPTLTAQYHFAPKAAFSPYVGAGINYTIYYNQKDGAARSVNYDNDFGLALQAGVDYWINDKWFINLDVKKLWLNADAKVDAGLGTLINAKVDLDPWIFGVGVGTKF</sequence>
<dbReference type="PANTHER" id="PTHR36920:SF1">
    <property type="entry name" value="OUTER MEMBRANE PROTEIN W"/>
    <property type="match status" value="1"/>
</dbReference>
<organism evidence="3 4">
    <name type="scientific">Aerophototrophica crusticola</name>
    <dbReference type="NCBI Taxonomy" id="1709002"/>
    <lineage>
        <taxon>Bacteria</taxon>
        <taxon>Pseudomonadati</taxon>
        <taxon>Pseudomonadota</taxon>
        <taxon>Alphaproteobacteria</taxon>
        <taxon>Rhodospirillales</taxon>
        <taxon>Rhodospirillaceae</taxon>
        <taxon>Aerophototrophica</taxon>
    </lineage>
</organism>
<evidence type="ECO:0000256" key="2">
    <source>
        <dbReference type="SAM" id="SignalP"/>
    </source>
</evidence>
<dbReference type="GO" id="GO:0055085">
    <property type="term" value="P:transmembrane transport"/>
    <property type="evidence" value="ECO:0007669"/>
    <property type="project" value="TreeGrafter"/>
</dbReference>
<name>A0A858R540_9PROT</name>
<dbReference type="PANTHER" id="PTHR36920">
    <property type="match status" value="1"/>
</dbReference>
<evidence type="ECO:0000313" key="3">
    <source>
        <dbReference type="EMBL" id="QJE72504.1"/>
    </source>
</evidence>
<keyword evidence="2" id="KW-0732">Signal</keyword>
<keyword evidence="4" id="KW-1185">Reference proteome</keyword>
<dbReference type="Gene3D" id="2.40.160.20">
    <property type="match status" value="1"/>
</dbReference>
<dbReference type="InterPro" id="IPR005618">
    <property type="entry name" value="OMPW"/>
</dbReference>
<protein>
    <submittedName>
        <fullName evidence="3">OmpW family protein</fullName>
    </submittedName>
</protein>
<dbReference type="EMBL" id="CP051775">
    <property type="protein sequence ID" value="QJE72504.1"/>
    <property type="molecule type" value="Genomic_DNA"/>
</dbReference>
<dbReference type="GO" id="GO:0019867">
    <property type="term" value="C:outer membrane"/>
    <property type="evidence" value="ECO:0007669"/>
    <property type="project" value="InterPro"/>
</dbReference>
<reference evidence="3" key="1">
    <citation type="submission" date="2020-04" db="EMBL/GenBank/DDBJ databases">
        <title>A desert anoxygenic phototrophic bacterium fixes CO2 using RubisCO under aerobic conditions.</title>
        <authorList>
            <person name="Tang K."/>
        </authorList>
    </citation>
    <scope>NUCLEOTIDE SEQUENCE [LARGE SCALE GENOMIC DNA]</scope>
    <source>
        <strain evidence="3">MIMtkB3</strain>
    </source>
</reference>
<dbReference type="KEGG" id="acru:HHL28_04795"/>
<dbReference type="Pfam" id="PF03922">
    <property type="entry name" value="OmpW"/>
    <property type="match status" value="1"/>
</dbReference>
<feature type="signal peptide" evidence="2">
    <location>
        <begin position="1"/>
        <end position="26"/>
    </location>
</feature>